<comment type="caution">
    <text evidence="2">The sequence shown here is derived from an EMBL/GenBank/DDBJ whole genome shotgun (WGS) entry which is preliminary data.</text>
</comment>
<gene>
    <name evidence="2" type="ORF">BDZ94DRAFT_1232327</name>
</gene>
<keyword evidence="1" id="KW-0732">Signal</keyword>
<feature type="signal peptide" evidence="1">
    <location>
        <begin position="1"/>
        <end position="21"/>
    </location>
</feature>
<sequence>MRFALYTLLATLGLFATSIVATPLPDGGDLGHDLGDTVPKQMMSWISCPSTHITTTTRIEGEGEGKWIGNRNRPLIENELSRSHPFLRTLPPSDEALLGEFGRGAISSKFHPPRKLRVEGLESVNSQIVY</sequence>
<reference evidence="2" key="1">
    <citation type="submission" date="2020-11" db="EMBL/GenBank/DDBJ databases">
        <authorList>
            <consortium name="DOE Joint Genome Institute"/>
            <person name="Ahrendt S."/>
            <person name="Riley R."/>
            <person name="Andreopoulos W."/>
            <person name="Labutti K."/>
            <person name="Pangilinan J."/>
            <person name="Ruiz-Duenas F.J."/>
            <person name="Barrasa J.M."/>
            <person name="Sanchez-Garcia M."/>
            <person name="Camarero S."/>
            <person name="Miyauchi S."/>
            <person name="Serrano A."/>
            <person name="Linde D."/>
            <person name="Babiker R."/>
            <person name="Drula E."/>
            <person name="Ayuso-Fernandez I."/>
            <person name="Pacheco R."/>
            <person name="Padilla G."/>
            <person name="Ferreira P."/>
            <person name="Barriuso J."/>
            <person name="Kellner H."/>
            <person name="Castanera R."/>
            <person name="Alfaro M."/>
            <person name="Ramirez L."/>
            <person name="Pisabarro A.G."/>
            <person name="Kuo A."/>
            <person name="Tritt A."/>
            <person name="Lipzen A."/>
            <person name="He G."/>
            <person name="Yan M."/>
            <person name="Ng V."/>
            <person name="Cullen D."/>
            <person name="Martin F."/>
            <person name="Rosso M.-N."/>
            <person name="Henrissat B."/>
            <person name="Hibbett D."/>
            <person name="Martinez A.T."/>
            <person name="Grigoriev I.V."/>
        </authorList>
    </citation>
    <scope>NUCLEOTIDE SEQUENCE</scope>
    <source>
        <strain evidence="2">CBS 247.69</strain>
    </source>
</reference>
<proteinExistence type="predicted"/>
<accession>A0A9P6CPR3</accession>
<evidence type="ECO:0000313" key="3">
    <source>
        <dbReference type="Proteomes" id="UP000807353"/>
    </source>
</evidence>
<dbReference type="AlphaFoldDB" id="A0A9P6CPR3"/>
<keyword evidence="3" id="KW-1185">Reference proteome</keyword>
<name>A0A9P6CPR3_9AGAR</name>
<evidence type="ECO:0000256" key="1">
    <source>
        <dbReference type="SAM" id="SignalP"/>
    </source>
</evidence>
<organism evidence="2 3">
    <name type="scientific">Collybia nuda</name>
    <dbReference type="NCBI Taxonomy" id="64659"/>
    <lineage>
        <taxon>Eukaryota</taxon>
        <taxon>Fungi</taxon>
        <taxon>Dikarya</taxon>
        <taxon>Basidiomycota</taxon>
        <taxon>Agaricomycotina</taxon>
        <taxon>Agaricomycetes</taxon>
        <taxon>Agaricomycetidae</taxon>
        <taxon>Agaricales</taxon>
        <taxon>Tricholomatineae</taxon>
        <taxon>Clitocybaceae</taxon>
        <taxon>Collybia</taxon>
    </lineage>
</organism>
<dbReference type="Proteomes" id="UP000807353">
    <property type="component" value="Unassembled WGS sequence"/>
</dbReference>
<dbReference type="EMBL" id="MU150233">
    <property type="protein sequence ID" value="KAF9468264.1"/>
    <property type="molecule type" value="Genomic_DNA"/>
</dbReference>
<feature type="chain" id="PRO_5040514264" evidence="1">
    <location>
        <begin position="22"/>
        <end position="130"/>
    </location>
</feature>
<evidence type="ECO:0000313" key="2">
    <source>
        <dbReference type="EMBL" id="KAF9468264.1"/>
    </source>
</evidence>
<protein>
    <submittedName>
        <fullName evidence="2">Uncharacterized protein</fullName>
    </submittedName>
</protein>